<dbReference type="InterPro" id="IPR011990">
    <property type="entry name" value="TPR-like_helical_dom_sf"/>
</dbReference>
<accession>A0A0S8FVK3</accession>
<evidence type="ECO:0000313" key="2">
    <source>
        <dbReference type="EMBL" id="KPK64574.1"/>
    </source>
</evidence>
<evidence type="ECO:0008006" key="4">
    <source>
        <dbReference type="Google" id="ProtNLM"/>
    </source>
</evidence>
<dbReference type="PROSITE" id="PS50005">
    <property type="entry name" value="TPR"/>
    <property type="match status" value="1"/>
</dbReference>
<evidence type="ECO:0000313" key="3">
    <source>
        <dbReference type="Proteomes" id="UP000051373"/>
    </source>
</evidence>
<dbReference type="Proteomes" id="UP000051373">
    <property type="component" value="Unassembled WGS sequence"/>
</dbReference>
<keyword evidence="1" id="KW-0802">TPR repeat</keyword>
<evidence type="ECO:0000256" key="1">
    <source>
        <dbReference type="PROSITE-ProRule" id="PRU00339"/>
    </source>
</evidence>
<dbReference type="Gene3D" id="1.25.40.10">
    <property type="entry name" value="Tetratricopeptide repeat domain"/>
    <property type="match status" value="3"/>
</dbReference>
<dbReference type="InterPro" id="IPR019734">
    <property type="entry name" value="TPR_rpt"/>
</dbReference>
<dbReference type="SMART" id="SM00028">
    <property type="entry name" value="TPR"/>
    <property type="match status" value="3"/>
</dbReference>
<dbReference type="Pfam" id="PF13432">
    <property type="entry name" value="TPR_16"/>
    <property type="match status" value="1"/>
</dbReference>
<name>A0A0S8FVK3_UNCW3</name>
<protein>
    <recommendedName>
        <fullName evidence="4">Outer membrane lipoprotein BamD-like domain-containing protein</fullName>
    </recommendedName>
</protein>
<organism evidence="2 3">
    <name type="scientific">candidate division WOR_3 bacterium SM23_42</name>
    <dbReference type="NCBI Taxonomy" id="1703779"/>
    <lineage>
        <taxon>Bacteria</taxon>
        <taxon>Bacteria division WOR-3</taxon>
    </lineage>
</organism>
<dbReference type="Pfam" id="PF13174">
    <property type="entry name" value="TPR_6"/>
    <property type="match status" value="2"/>
</dbReference>
<proteinExistence type="predicted"/>
<dbReference type="EMBL" id="LJUJ01000002">
    <property type="protein sequence ID" value="KPK64574.1"/>
    <property type="molecule type" value="Genomic_DNA"/>
</dbReference>
<comment type="caution">
    <text evidence="2">The sequence shown here is derived from an EMBL/GenBank/DDBJ whole genome shotgun (WGS) entry which is preliminary data.</text>
</comment>
<dbReference type="AlphaFoldDB" id="A0A0S8FVK3"/>
<reference evidence="2 3" key="1">
    <citation type="journal article" date="2015" name="Microbiome">
        <title>Genomic resolution of linkages in carbon, nitrogen, and sulfur cycling among widespread estuary sediment bacteria.</title>
        <authorList>
            <person name="Baker B.J."/>
            <person name="Lazar C.S."/>
            <person name="Teske A.P."/>
            <person name="Dick G.J."/>
        </authorList>
    </citation>
    <scope>NUCLEOTIDE SEQUENCE [LARGE SCALE GENOMIC DNA]</scope>
    <source>
        <strain evidence="2">SM23_42</strain>
    </source>
</reference>
<feature type="repeat" description="TPR" evidence="1">
    <location>
        <begin position="269"/>
        <end position="302"/>
    </location>
</feature>
<sequence length="422" mass="48374">MIVLSCAYFNTVYNAKNYYHQAKKSVTHDTLITDSDNFDKAIEKATSIIVKYPNTRWIDDALFMMGASYYYKGDYSRSLDKLDFLVTHYPQSGFRHEAQYLMGLANYKLKKHGSAVVALKEAMNSKKFKKKAMMAMLYVYYSDANYGNLYEVADTLMRGSLKYNERRTVLSLVGMAQFEEGRYDVALETATQLLAITRVEQERRDLKLRIAEIYLEIDEYELCKDFLIGEQDPEFRDLLADLYMEIGNDQSAKEICLDLAHSSMADVAAEAYYELGEMYEEEDSVDLAIAYYDSALVRSPNSEYGLSARKKSDVLKRIQSLNAANEDVVRAQFLLAEIYFADLADLPRALEGYQKVYNDHPSSEWAPKALYAHLWIVKNILQNDTLALALARNLIGAYPRTEYAVSAQGFLQELQEKDETHD</sequence>
<dbReference type="STRING" id="1703779.AMJ83_02420"/>
<dbReference type="SUPFAM" id="SSF48452">
    <property type="entry name" value="TPR-like"/>
    <property type="match status" value="2"/>
</dbReference>
<gene>
    <name evidence="2" type="ORF">AMJ83_02420</name>
</gene>